<dbReference type="GO" id="GO:0016787">
    <property type="term" value="F:hydrolase activity"/>
    <property type="evidence" value="ECO:0007669"/>
    <property type="project" value="UniProtKB-KW"/>
</dbReference>
<keyword evidence="2" id="KW-1185">Reference proteome</keyword>
<dbReference type="Pfam" id="PF02585">
    <property type="entry name" value="PIG-L"/>
    <property type="match status" value="1"/>
</dbReference>
<dbReference type="PANTHER" id="PTHR12993:SF11">
    <property type="entry name" value="N-ACETYLGLUCOSAMINYL-PHOSPHATIDYLINOSITOL DE-N-ACETYLASE"/>
    <property type="match status" value="1"/>
</dbReference>
<name>A0ABW0W8C5_9BACL</name>
<dbReference type="Gene3D" id="3.40.50.10320">
    <property type="entry name" value="LmbE-like"/>
    <property type="match status" value="1"/>
</dbReference>
<dbReference type="EC" id="3.5.1.-" evidence="1"/>
<organism evidence="1 2">
    <name type="scientific">Paenibacillus solisilvae</name>
    <dbReference type="NCBI Taxonomy" id="2486751"/>
    <lineage>
        <taxon>Bacteria</taxon>
        <taxon>Bacillati</taxon>
        <taxon>Bacillota</taxon>
        <taxon>Bacilli</taxon>
        <taxon>Bacillales</taxon>
        <taxon>Paenibacillaceae</taxon>
        <taxon>Paenibacillus</taxon>
    </lineage>
</organism>
<dbReference type="PANTHER" id="PTHR12993">
    <property type="entry name" value="N-ACETYLGLUCOSAMINYL-PHOSPHATIDYLINOSITOL DE-N-ACETYLASE-RELATED"/>
    <property type="match status" value="1"/>
</dbReference>
<dbReference type="InterPro" id="IPR003737">
    <property type="entry name" value="GlcNAc_PI_deacetylase-related"/>
</dbReference>
<keyword evidence="1" id="KW-0378">Hydrolase</keyword>
<dbReference type="RefSeq" id="WP_379191972.1">
    <property type="nucleotide sequence ID" value="NZ_JBHSOW010000121.1"/>
</dbReference>
<evidence type="ECO:0000313" key="1">
    <source>
        <dbReference type="EMBL" id="MFC5653319.1"/>
    </source>
</evidence>
<accession>A0ABW0W8C5</accession>
<proteinExistence type="predicted"/>
<dbReference type="InterPro" id="IPR024078">
    <property type="entry name" value="LmbE-like_dom_sf"/>
</dbReference>
<dbReference type="EMBL" id="JBHSOW010000121">
    <property type="protein sequence ID" value="MFC5653319.1"/>
    <property type="molecule type" value="Genomic_DNA"/>
</dbReference>
<sequence>MNILAIGAHPDDLEISCAGTLTKLKQAGHEVVLCHASSGDKGHYQIPAEELIRIRQLEAQQAGELIGSRVISLGLKDGEIHSENESARTVFIELIRSVQPDMVITHAPNDYMPDHVAVSKLVFDTTFIATIPGFSNLYPIAKKVPALFYMDNLSGIDFQPTIYVDVTSTFKTKLDMLRKHQSQLVWLKEHDEVDIVDFVETLGKMRGIQAGCRYAEGFIQHMAWTRPNSVRFPV</sequence>
<dbReference type="Proteomes" id="UP001596047">
    <property type="component" value="Unassembled WGS sequence"/>
</dbReference>
<gene>
    <name evidence="1" type="ORF">ACFPYJ_30235</name>
</gene>
<protein>
    <submittedName>
        <fullName evidence="1">PIG-L deacetylase family protein</fullName>
        <ecNumber evidence="1">3.5.1.-</ecNumber>
    </submittedName>
</protein>
<reference evidence="2" key="1">
    <citation type="journal article" date="2019" name="Int. J. Syst. Evol. Microbiol.">
        <title>The Global Catalogue of Microorganisms (GCM) 10K type strain sequencing project: providing services to taxonomists for standard genome sequencing and annotation.</title>
        <authorList>
            <consortium name="The Broad Institute Genomics Platform"/>
            <consortium name="The Broad Institute Genome Sequencing Center for Infectious Disease"/>
            <person name="Wu L."/>
            <person name="Ma J."/>
        </authorList>
    </citation>
    <scope>NUCLEOTIDE SEQUENCE [LARGE SCALE GENOMIC DNA]</scope>
    <source>
        <strain evidence="2">CGMCC 1.3240</strain>
    </source>
</reference>
<comment type="caution">
    <text evidence="1">The sequence shown here is derived from an EMBL/GenBank/DDBJ whole genome shotgun (WGS) entry which is preliminary data.</text>
</comment>
<dbReference type="SUPFAM" id="SSF102588">
    <property type="entry name" value="LmbE-like"/>
    <property type="match status" value="1"/>
</dbReference>
<evidence type="ECO:0000313" key="2">
    <source>
        <dbReference type="Proteomes" id="UP001596047"/>
    </source>
</evidence>